<dbReference type="Proteomes" id="UP000066487">
    <property type="component" value="Chromosome"/>
</dbReference>
<protein>
    <recommendedName>
        <fullName evidence="1">DUF4224 domain-containing protein</fullName>
    </recommendedName>
</protein>
<proteinExistence type="predicted"/>
<organism evidence="2 3">
    <name type="scientific">Pseudomonas fluorescens</name>
    <dbReference type="NCBI Taxonomy" id="294"/>
    <lineage>
        <taxon>Bacteria</taxon>
        <taxon>Pseudomonadati</taxon>
        <taxon>Pseudomonadota</taxon>
        <taxon>Gammaproteobacteria</taxon>
        <taxon>Pseudomonadales</taxon>
        <taxon>Pseudomonadaceae</taxon>
        <taxon>Pseudomonas</taxon>
    </lineage>
</organism>
<name>A0A0N9WRV5_PSEFL</name>
<dbReference type="AlphaFoldDB" id="A0A0N9WRV5"/>
<reference evidence="3" key="1">
    <citation type="submission" date="2015-09" db="EMBL/GenBank/DDBJ databases">
        <title>Whole genome sequence of Pseudomonas fluorescens FW300-N2E3.</title>
        <authorList>
            <person name="Ray J."/>
            <person name="Melnyk R."/>
            <person name="Deutschbauer A."/>
        </authorList>
    </citation>
    <scope>NUCLEOTIDE SEQUENCE [LARGE SCALE GENOMIC DNA]</scope>
    <source>
        <strain evidence="3">FW300-N2E3</strain>
    </source>
</reference>
<dbReference type="RefSeq" id="WP_054598362.1">
    <property type="nucleotide sequence ID" value="NZ_CP012830.1"/>
</dbReference>
<dbReference type="InterPro" id="IPR025319">
    <property type="entry name" value="DUF4224"/>
</dbReference>
<reference evidence="2 3" key="2">
    <citation type="journal article" date="2018" name="Nature">
        <title>Mutant phenotypes for thousands of bacterial genes of unknown function.</title>
        <authorList>
            <person name="Price M.N."/>
            <person name="Wetmore K.M."/>
            <person name="Waters R.J."/>
            <person name="Callaghan M."/>
            <person name="Ray J."/>
            <person name="Liu H."/>
            <person name="Kuehl J.V."/>
            <person name="Melnyk R.A."/>
            <person name="Lamson J.S."/>
            <person name="Suh Y."/>
            <person name="Carlson H.K."/>
            <person name="Esquivel Z."/>
            <person name="Sadeeshkumar H."/>
            <person name="Chakraborty R."/>
            <person name="Zane G.M."/>
            <person name="Rubin B.E."/>
            <person name="Wall J.D."/>
            <person name="Visel A."/>
            <person name="Bristow J."/>
            <person name="Blow M.J."/>
            <person name="Arkin A.P."/>
            <person name="Deutschbauer A.M."/>
        </authorList>
    </citation>
    <scope>NUCLEOTIDE SEQUENCE [LARGE SCALE GENOMIC DNA]</scope>
    <source>
        <strain evidence="2 3">FW300-N2E3</strain>
    </source>
</reference>
<dbReference type="EMBL" id="CP012830">
    <property type="protein sequence ID" value="ALI05201.1"/>
    <property type="molecule type" value="Genomic_DNA"/>
</dbReference>
<evidence type="ECO:0000259" key="1">
    <source>
        <dbReference type="Pfam" id="PF13986"/>
    </source>
</evidence>
<dbReference type="Pfam" id="PF13986">
    <property type="entry name" value="DUF4224"/>
    <property type="match status" value="1"/>
</dbReference>
<feature type="domain" description="DUF4224" evidence="1">
    <location>
        <begin position="14"/>
        <end position="57"/>
    </location>
</feature>
<accession>A0A0N9WRV5</accession>
<evidence type="ECO:0000313" key="2">
    <source>
        <dbReference type="EMBL" id="ALI05201.1"/>
    </source>
</evidence>
<sequence>MHSATYPASPQTETLSDEELTVITGYKTPSHQRQWLQRNAWVFVLTGAQRPVVGRVYARLKLAGVKPSASNAVAETWTLDLASVS</sequence>
<gene>
    <name evidence="2" type="ORF">AO353_27445</name>
</gene>
<evidence type="ECO:0000313" key="3">
    <source>
        <dbReference type="Proteomes" id="UP000066487"/>
    </source>
</evidence>